<feature type="transmembrane region" description="Helical" evidence="12">
    <location>
        <begin position="20"/>
        <end position="40"/>
    </location>
</feature>
<evidence type="ECO:0000256" key="6">
    <source>
        <dbReference type="ARBA" id="ARBA00022989"/>
    </source>
</evidence>
<evidence type="ECO:0000256" key="1">
    <source>
        <dbReference type="ARBA" id="ARBA00004120"/>
    </source>
</evidence>
<dbReference type="GO" id="GO:0016020">
    <property type="term" value="C:membrane"/>
    <property type="evidence" value="ECO:0007669"/>
    <property type="project" value="UniProtKB-SubCell"/>
</dbReference>
<comment type="function">
    <text evidence="10">Part of the tectonic-like complex which is required for tissue-specific ciliogenesis and may regulate ciliary membrane composition.</text>
</comment>
<dbReference type="STRING" id="7918.ENSLOCP00000000423"/>
<keyword evidence="3" id="KW-0963">Cytoplasm</keyword>
<dbReference type="Bgee" id="ENSLOCG00000000388">
    <property type="expression patterns" value="Expressed in testis and 13 other cell types or tissues"/>
</dbReference>
<dbReference type="Pfam" id="PF09799">
    <property type="entry name" value="Transmemb_17"/>
    <property type="match status" value="1"/>
</dbReference>
<reference evidence="13" key="3">
    <citation type="submission" date="2025-09" db="UniProtKB">
        <authorList>
            <consortium name="Ensembl"/>
        </authorList>
    </citation>
    <scope>IDENTIFICATION</scope>
</reference>
<evidence type="ECO:0000256" key="12">
    <source>
        <dbReference type="SAM" id="Phobius"/>
    </source>
</evidence>
<dbReference type="GO" id="GO:0035845">
    <property type="term" value="P:photoreceptor cell outer segment organization"/>
    <property type="evidence" value="ECO:0007669"/>
    <property type="project" value="Ensembl"/>
</dbReference>
<dbReference type="KEGG" id="loc:102687123"/>
<evidence type="ECO:0000256" key="7">
    <source>
        <dbReference type="ARBA" id="ARBA00023136"/>
    </source>
</evidence>
<evidence type="ECO:0000256" key="2">
    <source>
        <dbReference type="ARBA" id="ARBA00004141"/>
    </source>
</evidence>
<keyword evidence="4 12" id="KW-0812">Transmembrane</keyword>
<sequence length="141" mass="15777">MASVGKREDTLPSAPLQVLLYLNGWYFAVFFIAEILMFVYKGVLLPYPPANLTLDLVLLFLFLGLEILRLFYGSKGNLCQHSLTLGLSVGLLVPCAVLSVYFLLLQTFVLRLELLLNAVLLVFYCLELLLGLVTLTALSRY</sequence>
<dbReference type="InterPro" id="IPR019184">
    <property type="entry name" value="Uncharacterised_TM-17"/>
</dbReference>
<feature type="transmembrane region" description="Helical" evidence="12">
    <location>
        <begin position="114"/>
        <end position="138"/>
    </location>
</feature>
<evidence type="ECO:0000256" key="10">
    <source>
        <dbReference type="ARBA" id="ARBA00037712"/>
    </source>
</evidence>
<evidence type="ECO:0000256" key="8">
    <source>
        <dbReference type="ARBA" id="ARBA00023212"/>
    </source>
</evidence>
<dbReference type="GO" id="GO:1905515">
    <property type="term" value="P:non-motile cilium assembly"/>
    <property type="evidence" value="ECO:0000318"/>
    <property type="project" value="GO_Central"/>
</dbReference>
<keyword evidence="7 12" id="KW-0472">Membrane</keyword>
<dbReference type="OrthoDB" id="262535at2759"/>
<keyword evidence="14" id="KW-1185">Reference proteome</keyword>
<dbReference type="FunCoup" id="W5LWB6">
    <property type="interactions" value="329"/>
</dbReference>
<keyword evidence="8" id="KW-0206">Cytoskeleton</keyword>
<dbReference type="PANTHER" id="PTHR13531">
    <property type="entry name" value="GEO07735P1-RELATED-RELATED"/>
    <property type="match status" value="1"/>
</dbReference>
<dbReference type="Proteomes" id="UP000018468">
    <property type="component" value="Unassembled WGS sequence"/>
</dbReference>
<keyword evidence="9" id="KW-0966">Cell projection</keyword>
<evidence type="ECO:0000256" key="9">
    <source>
        <dbReference type="ARBA" id="ARBA00023273"/>
    </source>
</evidence>
<evidence type="ECO:0000256" key="3">
    <source>
        <dbReference type="ARBA" id="ARBA00022490"/>
    </source>
</evidence>
<dbReference type="GO" id="GO:0060027">
    <property type="term" value="P:convergent extension involved in gastrulation"/>
    <property type="evidence" value="ECO:0007669"/>
    <property type="project" value="Ensembl"/>
</dbReference>
<feature type="transmembrane region" description="Helical" evidence="12">
    <location>
        <begin position="52"/>
        <end position="72"/>
    </location>
</feature>
<dbReference type="GeneTree" id="ENSGT00940000153899"/>
<reference evidence="14" key="1">
    <citation type="submission" date="2011-12" db="EMBL/GenBank/DDBJ databases">
        <title>The Draft Genome of Lepisosteus oculatus.</title>
        <authorList>
            <consortium name="The Broad Institute Genome Assembly &amp; Analysis Group"/>
            <consortium name="Computational R&amp;D Group"/>
            <consortium name="and Sequencing Platform"/>
            <person name="Di Palma F."/>
            <person name="Alfoldi J."/>
            <person name="Johnson J."/>
            <person name="Berlin A."/>
            <person name="Gnerre S."/>
            <person name="Jaffe D."/>
            <person name="MacCallum I."/>
            <person name="Young S."/>
            <person name="Walker B.J."/>
            <person name="Lander E.S."/>
            <person name="Lindblad-Toh K."/>
        </authorList>
    </citation>
    <scope>NUCLEOTIDE SEQUENCE [LARGE SCALE GENOMIC DNA]</scope>
</reference>
<comment type="subcellular location">
    <subcellularLocation>
        <location evidence="1">Cytoplasm</location>
        <location evidence="1">Cytoskeleton</location>
        <location evidence="1">Cilium basal body</location>
    </subcellularLocation>
    <subcellularLocation>
        <location evidence="2">Membrane</location>
        <topology evidence="2">Multi-pass membrane protein</topology>
    </subcellularLocation>
</comment>
<protein>
    <recommendedName>
        <fullName evidence="11">Transmembrane protein 216</fullName>
    </recommendedName>
</protein>
<dbReference type="Ensembl" id="ENSLOCT00000000423.1">
    <property type="protein sequence ID" value="ENSLOCP00000000423.1"/>
    <property type="gene ID" value="ENSLOCG00000000388.1"/>
</dbReference>
<evidence type="ECO:0000313" key="14">
    <source>
        <dbReference type="Proteomes" id="UP000018468"/>
    </source>
</evidence>
<evidence type="ECO:0000256" key="11">
    <source>
        <dbReference type="ARBA" id="ARBA00039543"/>
    </source>
</evidence>
<dbReference type="InParanoid" id="W5LWB6"/>
<evidence type="ECO:0000313" key="13">
    <source>
        <dbReference type="Ensembl" id="ENSLOCP00000000423.1"/>
    </source>
</evidence>
<organism evidence="13 14">
    <name type="scientific">Lepisosteus oculatus</name>
    <name type="common">Spotted gar</name>
    <dbReference type="NCBI Taxonomy" id="7918"/>
    <lineage>
        <taxon>Eukaryota</taxon>
        <taxon>Metazoa</taxon>
        <taxon>Chordata</taxon>
        <taxon>Craniata</taxon>
        <taxon>Vertebrata</taxon>
        <taxon>Euteleostomi</taxon>
        <taxon>Actinopterygii</taxon>
        <taxon>Neopterygii</taxon>
        <taxon>Holostei</taxon>
        <taxon>Semionotiformes</taxon>
        <taxon>Lepisosteidae</taxon>
        <taxon>Lepisosteus</taxon>
    </lineage>
</organism>
<reference evidence="13" key="2">
    <citation type="submission" date="2025-08" db="UniProtKB">
        <authorList>
            <consortium name="Ensembl"/>
        </authorList>
    </citation>
    <scope>IDENTIFICATION</scope>
</reference>
<dbReference type="PANTHER" id="PTHR13531:SF5">
    <property type="entry name" value="TRANSMEMBRANE PROTEIN 216"/>
    <property type="match status" value="1"/>
</dbReference>
<proteinExistence type="predicted"/>
<dbReference type="AlphaFoldDB" id="W5LWB6"/>
<evidence type="ECO:0000256" key="5">
    <source>
        <dbReference type="ARBA" id="ARBA00022794"/>
    </source>
</evidence>
<dbReference type="eggNOG" id="KOG4502">
    <property type="taxonomic scope" value="Eukaryota"/>
</dbReference>
<name>W5LWB6_LEPOC</name>
<dbReference type="OMA" id="AEILMFV"/>
<keyword evidence="6 12" id="KW-1133">Transmembrane helix</keyword>
<accession>W5LWB6</accession>
<dbReference type="GO" id="GO:0035869">
    <property type="term" value="C:ciliary transition zone"/>
    <property type="evidence" value="ECO:0000318"/>
    <property type="project" value="GO_Central"/>
</dbReference>
<keyword evidence="5" id="KW-0970">Cilium biogenesis/degradation</keyword>
<evidence type="ECO:0000256" key="4">
    <source>
        <dbReference type="ARBA" id="ARBA00022692"/>
    </source>
</evidence>
<feature type="transmembrane region" description="Helical" evidence="12">
    <location>
        <begin position="84"/>
        <end position="108"/>
    </location>
</feature>